<gene>
    <name evidence="2" type="ORF">G6N74_07575</name>
</gene>
<name>A0A7C9R5V5_9HYPH</name>
<dbReference type="InterPro" id="IPR016032">
    <property type="entry name" value="Sig_transdc_resp-reg_C-effctor"/>
</dbReference>
<dbReference type="RefSeq" id="WP_165115981.1">
    <property type="nucleotide sequence ID" value="NZ_JAAKZG010000003.1"/>
</dbReference>
<proteinExistence type="predicted"/>
<evidence type="ECO:0000313" key="2">
    <source>
        <dbReference type="EMBL" id="NGN40921.1"/>
    </source>
</evidence>
<comment type="caution">
    <text evidence="2">The sequence shown here is derived from an EMBL/GenBank/DDBJ whole genome shotgun (WGS) entry which is preliminary data.</text>
</comment>
<dbReference type="GO" id="GO:0003677">
    <property type="term" value="F:DNA binding"/>
    <property type="evidence" value="ECO:0007669"/>
    <property type="project" value="InterPro"/>
</dbReference>
<dbReference type="SUPFAM" id="SSF46894">
    <property type="entry name" value="C-terminal effector domain of the bipartite response regulators"/>
    <property type="match status" value="1"/>
</dbReference>
<dbReference type="AlphaFoldDB" id="A0A7C9R5V5"/>
<dbReference type="InterPro" id="IPR000792">
    <property type="entry name" value="Tscrpt_reg_LuxR_C"/>
</dbReference>
<dbReference type="GO" id="GO:0006355">
    <property type="term" value="P:regulation of DNA-templated transcription"/>
    <property type="evidence" value="ECO:0007669"/>
    <property type="project" value="InterPro"/>
</dbReference>
<evidence type="ECO:0000259" key="1">
    <source>
        <dbReference type="SMART" id="SM00421"/>
    </source>
</evidence>
<feature type="domain" description="HTH luxR-type" evidence="1">
    <location>
        <begin position="305"/>
        <end position="362"/>
    </location>
</feature>
<dbReference type="Proteomes" id="UP000481252">
    <property type="component" value="Unassembled WGS sequence"/>
</dbReference>
<evidence type="ECO:0000313" key="3">
    <source>
        <dbReference type="Proteomes" id="UP000481252"/>
    </source>
</evidence>
<keyword evidence="3" id="KW-1185">Reference proteome</keyword>
<dbReference type="EMBL" id="JAAKZG010000003">
    <property type="protein sequence ID" value="NGN40921.1"/>
    <property type="molecule type" value="Genomic_DNA"/>
</dbReference>
<dbReference type="SMART" id="SM00421">
    <property type="entry name" value="HTH_LUXR"/>
    <property type="match status" value="1"/>
</dbReference>
<protein>
    <submittedName>
        <fullName evidence="2">Helix-turn-helix transcriptional regulator</fullName>
    </submittedName>
</protein>
<sequence>MRQDVADKALKAVYEAALMPETWPDAMQMISAACNASLALGQLVGKDGYNAIASRGSEGLLRDYVDGGWHENNPRMMRGLAITQAGFRGLVTERQMFTAEERARLPFEQEFAPRYDITSEAGTVVASHAGSHFVLTVQRGLRAGSFEDDELKTMNHFVDNVAAACSFALRAKLEQAANMLDALGARGEALALLSPAGRILHSTAAFETLLNDRLTVRNSHVHAVEAGDDVRLQELIARAADRPSLASEPSNSVFLRRATGRPLVVRCLPIAGAARDFFGLARMIMTVDDLERPRSTAVHESLRDAFGLTAAEVRLAVRIGRGEMLRAAATGEGVSFETARTRLKLIFDKTGTRRQAELAVLISRLG</sequence>
<accession>A0A7C9R5V5</accession>
<organism evidence="2 3">
    <name type="scientific">Mesorhizobium zhangyense</name>
    <dbReference type="NCBI Taxonomy" id="1776730"/>
    <lineage>
        <taxon>Bacteria</taxon>
        <taxon>Pseudomonadati</taxon>
        <taxon>Pseudomonadota</taxon>
        <taxon>Alphaproteobacteria</taxon>
        <taxon>Hyphomicrobiales</taxon>
        <taxon>Phyllobacteriaceae</taxon>
        <taxon>Mesorhizobium</taxon>
    </lineage>
</organism>
<reference evidence="2 3" key="1">
    <citation type="submission" date="2020-02" db="EMBL/GenBank/DDBJ databases">
        <title>Genome sequence of the type strain CGMCC 1.15528 of Mesorhizobium zhangyense.</title>
        <authorList>
            <person name="Gao J."/>
            <person name="Sun J."/>
        </authorList>
    </citation>
    <scope>NUCLEOTIDE SEQUENCE [LARGE SCALE GENOMIC DNA]</scope>
    <source>
        <strain evidence="2 3">CGMCC 1.15528</strain>
    </source>
</reference>